<feature type="transmembrane region" description="Helical" evidence="2">
    <location>
        <begin position="131"/>
        <end position="150"/>
    </location>
</feature>
<name>A0E0V5_PARTE</name>
<dbReference type="KEGG" id="ptm:GSPATT00022090001"/>
<dbReference type="EMBL" id="CT868652">
    <property type="protein sequence ID" value="CAK88922.1"/>
    <property type="molecule type" value="Genomic_DNA"/>
</dbReference>
<organism evidence="3 4">
    <name type="scientific">Paramecium tetraurelia</name>
    <dbReference type="NCBI Taxonomy" id="5888"/>
    <lineage>
        <taxon>Eukaryota</taxon>
        <taxon>Sar</taxon>
        <taxon>Alveolata</taxon>
        <taxon>Ciliophora</taxon>
        <taxon>Intramacronucleata</taxon>
        <taxon>Oligohymenophorea</taxon>
        <taxon>Peniculida</taxon>
        <taxon>Parameciidae</taxon>
        <taxon>Paramecium</taxon>
    </lineage>
</organism>
<protein>
    <recommendedName>
        <fullName evidence="5">EGF-like domain-containing protein</fullName>
    </recommendedName>
</protein>
<keyword evidence="2" id="KW-1133">Transmembrane helix</keyword>
<evidence type="ECO:0000313" key="3">
    <source>
        <dbReference type="EMBL" id="CAK88922.1"/>
    </source>
</evidence>
<feature type="compositionally biased region" description="Polar residues" evidence="1">
    <location>
        <begin position="437"/>
        <end position="452"/>
    </location>
</feature>
<feature type="transmembrane region" description="Helical" evidence="2">
    <location>
        <begin position="482"/>
        <end position="503"/>
    </location>
</feature>
<dbReference type="InParanoid" id="A0E0V5"/>
<evidence type="ECO:0000256" key="1">
    <source>
        <dbReference type="SAM" id="MobiDB-lite"/>
    </source>
</evidence>
<feature type="region of interest" description="Disordered" evidence="1">
    <location>
        <begin position="414"/>
        <end position="452"/>
    </location>
</feature>
<dbReference type="AlphaFoldDB" id="A0E0V5"/>
<feature type="transmembrane region" description="Helical" evidence="2">
    <location>
        <begin position="213"/>
        <end position="236"/>
    </location>
</feature>
<keyword evidence="2" id="KW-0812">Transmembrane</keyword>
<keyword evidence="2" id="KW-0472">Membrane</keyword>
<sequence length="590" mass="69440">MQQCEIECCDKGIVIDGECLCDVGAFGEECQKNLQDIFIGPYYTFQGVYCAAFVIILFITIRQFQVSLKTSKIPAYYTCLQYALALIGSPQNYILVLTIILSLCKLIWLILDPFEVYKGKTIVIERLLSEVVYTILFYIYGCLLIVWYTMYDEISYNVYSNKEKRKYIFKYYKEVLKLRLFIVLLVQITVSTMNGIDFHIIKLGLRKGVQYPAFLMFCYLFLLFNFFIFILEFLIYGQSLQECIKKQIQNCKHQFLEQQKQNNEQIEQISQNDSFSKSPESMNKYVRMSRQVSIEDQKNEVKQIEEVKPKLAVTKIKSVSFARTFIKRVRGSSFFRQESQKEIKQIKNQDNNSDSNQVDNQYQADQQVCEINSCCLQEDQQNGIDWENNDDRVTQQDTIKQQIKSVKETKQIVEKRKQQEKSTPLFKSKQQNENKKLSQISNSSQDQKTQQIHYQSDEYQEQYNNKSANLAIDRQILFKIQLLVYFGILFEILFGGLSITVLVTDLIRDPVGQLIYLYGSSTLQFFSLITVLKLFHDIKRQEIKNLIWIQKVGNKKNKINQDFIFTIPEDQKDDEQKLKLEQRINMITLY</sequence>
<gene>
    <name evidence="3" type="ORF">GSPATT00022090001</name>
</gene>
<dbReference type="OrthoDB" id="306386at2759"/>
<proteinExistence type="predicted"/>
<keyword evidence="4" id="KW-1185">Reference proteome</keyword>
<evidence type="ECO:0008006" key="5">
    <source>
        <dbReference type="Google" id="ProtNLM"/>
    </source>
</evidence>
<feature type="transmembrane region" description="Helical" evidence="2">
    <location>
        <begin position="42"/>
        <end position="61"/>
    </location>
</feature>
<dbReference type="Proteomes" id="UP000000600">
    <property type="component" value="Unassembled WGS sequence"/>
</dbReference>
<dbReference type="GeneID" id="5042104"/>
<feature type="transmembrane region" description="Helical" evidence="2">
    <location>
        <begin position="515"/>
        <end position="535"/>
    </location>
</feature>
<evidence type="ECO:0000313" key="4">
    <source>
        <dbReference type="Proteomes" id="UP000000600"/>
    </source>
</evidence>
<feature type="transmembrane region" description="Helical" evidence="2">
    <location>
        <begin position="93"/>
        <end position="111"/>
    </location>
</feature>
<accession>A0E0V5</accession>
<feature type="transmembrane region" description="Helical" evidence="2">
    <location>
        <begin position="171"/>
        <end position="193"/>
    </location>
</feature>
<dbReference type="OMA" id="QQCEIEC"/>
<evidence type="ECO:0000256" key="2">
    <source>
        <dbReference type="SAM" id="Phobius"/>
    </source>
</evidence>
<reference evidence="3 4" key="1">
    <citation type="journal article" date="2006" name="Nature">
        <title>Global trends of whole-genome duplications revealed by the ciliate Paramecium tetraurelia.</title>
        <authorList>
            <consortium name="Genoscope"/>
            <person name="Aury J.-M."/>
            <person name="Jaillon O."/>
            <person name="Duret L."/>
            <person name="Noel B."/>
            <person name="Jubin C."/>
            <person name="Porcel B.M."/>
            <person name="Segurens B."/>
            <person name="Daubin V."/>
            <person name="Anthouard V."/>
            <person name="Aiach N."/>
            <person name="Arnaiz O."/>
            <person name="Billaut A."/>
            <person name="Beisson J."/>
            <person name="Blanc I."/>
            <person name="Bouhouche K."/>
            <person name="Camara F."/>
            <person name="Duharcourt S."/>
            <person name="Guigo R."/>
            <person name="Gogendeau D."/>
            <person name="Katinka M."/>
            <person name="Keller A.-M."/>
            <person name="Kissmehl R."/>
            <person name="Klotz C."/>
            <person name="Koll F."/>
            <person name="Le Moue A."/>
            <person name="Lepere C."/>
            <person name="Malinsky S."/>
            <person name="Nowacki M."/>
            <person name="Nowak J.K."/>
            <person name="Plattner H."/>
            <person name="Poulain J."/>
            <person name="Ruiz F."/>
            <person name="Serrano V."/>
            <person name="Zagulski M."/>
            <person name="Dessen P."/>
            <person name="Betermier M."/>
            <person name="Weissenbach J."/>
            <person name="Scarpelli C."/>
            <person name="Schachter V."/>
            <person name="Sperling L."/>
            <person name="Meyer E."/>
            <person name="Cohen J."/>
            <person name="Wincker P."/>
        </authorList>
    </citation>
    <scope>NUCLEOTIDE SEQUENCE [LARGE SCALE GENOMIC DNA]</scope>
    <source>
        <strain evidence="3 4">Stock d4-2</strain>
    </source>
</reference>
<dbReference type="RefSeq" id="XP_001456319.1">
    <property type="nucleotide sequence ID" value="XM_001456282.1"/>
</dbReference>
<dbReference type="HOGENOM" id="CLU_428644_0_0_1"/>